<evidence type="ECO:0000313" key="2">
    <source>
        <dbReference type="Proteomes" id="UP000234483"/>
    </source>
</evidence>
<proteinExistence type="predicted"/>
<evidence type="ECO:0000313" key="1">
    <source>
        <dbReference type="EMBL" id="PLR18361.1"/>
    </source>
</evidence>
<comment type="caution">
    <text evidence="1">The sequence shown here is derived from an EMBL/GenBank/DDBJ whole genome shotgun (WGS) entry which is preliminary data.</text>
</comment>
<dbReference type="AlphaFoldDB" id="A0A2N5CX20"/>
<reference evidence="1 2" key="1">
    <citation type="submission" date="2017-12" db="EMBL/GenBank/DDBJ databases">
        <title>The genome sequence of Caulobacter flavus CGMCC1 15093.</title>
        <authorList>
            <person name="Gao J."/>
            <person name="Mao X."/>
            <person name="Sun J."/>
        </authorList>
    </citation>
    <scope>NUCLEOTIDE SEQUENCE [LARGE SCALE GENOMIC DNA]</scope>
    <source>
        <strain evidence="1 2">CGMCC1 15093</strain>
    </source>
</reference>
<dbReference type="Proteomes" id="UP000234483">
    <property type="component" value="Unassembled WGS sequence"/>
</dbReference>
<accession>A0A2N5CX20</accession>
<dbReference type="EMBL" id="PJRQ01000011">
    <property type="protein sequence ID" value="PLR18361.1"/>
    <property type="molecule type" value="Genomic_DNA"/>
</dbReference>
<organism evidence="1 2">
    <name type="scientific">Caulobacter flavus</name>
    <dbReference type="NCBI Taxonomy" id="1679497"/>
    <lineage>
        <taxon>Bacteria</taxon>
        <taxon>Pseudomonadati</taxon>
        <taxon>Pseudomonadota</taxon>
        <taxon>Alphaproteobacteria</taxon>
        <taxon>Caulobacterales</taxon>
        <taxon>Caulobacteraceae</taxon>
        <taxon>Caulobacter</taxon>
    </lineage>
</organism>
<name>A0A2N5CX20_9CAUL</name>
<sequence length="62" mass="6418">MPHDPLDQPLMAKLIDGEVVITGPNGFNGSLTIAAAKASARNLLEAIEDASDGGEVYQKPLG</sequence>
<protein>
    <submittedName>
        <fullName evidence="1">Uncharacterized protein</fullName>
    </submittedName>
</protein>
<gene>
    <name evidence="1" type="ORF">CFHF_06325</name>
</gene>